<keyword evidence="1" id="KW-1133">Transmembrane helix</keyword>
<feature type="transmembrane region" description="Helical" evidence="1">
    <location>
        <begin position="16"/>
        <end position="33"/>
    </location>
</feature>
<dbReference type="EMBL" id="FTNY01000002">
    <property type="protein sequence ID" value="SIS32710.1"/>
    <property type="molecule type" value="Genomic_DNA"/>
</dbReference>
<dbReference type="Proteomes" id="UP000186373">
    <property type="component" value="Unassembled WGS sequence"/>
</dbReference>
<gene>
    <name evidence="2" type="ORF">SAMN05421639_102350</name>
</gene>
<evidence type="ECO:0000313" key="3">
    <source>
        <dbReference type="Proteomes" id="UP000186373"/>
    </source>
</evidence>
<evidence type="ECO:0000313" key="2">
    <source>
        <dbReference type="EMBL" id="SIS32710.1"/>
    </source>
</evidence>
<evidence type="ECO:0000256" key="1">
    <source>
        <dbReference type="SAM" id="Phobius"/>
    </source>
</evidence>
<proteinExistence type="predicted"/>
<keyword evidence="1" id="KW-0472">Membrane</keyword>
<name>A0A1N7I6T9_9FLAO</name>
<sequence>MTISALFQLQPHASDSRIFLTFTAFIFLTLHFPKSMQKGYKINIQKIL</sequence>
<reference evidence="3" key="1">
    <citation type="submission" date="2017-01" db="EMBL/GenBank/DDBJ databases">
        <authorList>
            <person name="Varghese N."/>
            <person name="Submissions S."/>
        </authorList>
    </citation>
    <scope>NUCLEOTIDE SEQUENCE [LARGE SCALE GENOMIC DNA]</scope>
    <source>
        <strain evidence="3">DSM 17126</strain>
    </source>
</reference>
<keyword evidence="1" id="KW-0812">Transmembrane</keyword>
<dbReference type="AlphaFoldDB" id="A0A1N7I6T9"/>
<protein>
    <submittedName>
        <fullName evidence="2">Uncharacterized protein</fullName>
    </submittedName>
</protein>
<accession>A0A1N7I6T9</accession>
<organism evidence="2 3">
    <name type="scientific">Chryseobacterium shigense</name>
    <dbReference type="NCBI Taxonomy" id="297244"/>
    <lineage>
        <taxon>Bacteria</taxon>
        <taxon>Pseudomonadati</taxon>
        <taxon>Bacteroidota</taxon>
        <taxon>Flavobacteriia</taxon>
        <taxon>Flavobacteriales</taxon>
        <taxon>Weeksellaceae</taxon>
        <taxon>Chryseobacterium group</taxon>
        <taxon>Chryseobacterium</taxon>
    </lineage>
</organism>
<keyword evidence="3" id="KW-1185">Reference proteome</keyword>